<reference evidence="1" key="2">
    <citation type="submission" date="2025-08" db="UniProtKB">
        <authorList>
            <consortium name="RefSeq"/>
        </authorList>
    </citation>
    <scope>IDENTIFICATION</scope>
</reference>
<dbReference type="GeneID" id="84590670"/>
<evidence type="ECO:0000313" key="1">
    <source>
        <dbReference type="RefSeq" id="XP_059603572.1"/>
    </source>
</evidence>
<reference evidence="1" key="1">
    <citation type="submission" date="2025-02" db="EMBL/GenBank/DDBJ databases">
        <authorList>
            <consortium name="NCBI Genome Project"/>
        </authorList>
    </citation>
    <scope>NUCLEOTIDE SEQUENCE</scope>
</reference>
<name>A0AAJ8BUF5_ASPNG</name>
<dbReference type="VEuPathDB" id="FungiDB:An03g02790"/>
<dbReference type="RefSeq" id="XP_059603572.1">
    <property type="nucleotide sequence ID" value="XM_059746989.1"/>
</dbReference>
<proteinExistence type="predicted"/>
<dbReference type="KEGG" id="ang:An03g02790"/>
<protein>
    <submittedName>
        <fullName evidence="1">Uncharacterized protein</fullName>
    </submittedName>
</protein>
<organism evidence="1">
    <name type="scientific">Aspergillus niger</name>
    <dbReference type="NCBI Taxonomy" id="5061"/>
    <lineage>
        <taxon>Eukaryota</taxon>
        <taxon>Fungi</taxon>
        <taxon>Dikarya</taxon>
        <taxon>Ascomycota</taxon>
        <taxon>Pezizomycotina</taxon>
        <taxon>Eurotiomycetes</taxon>
        <taxon>Eurotiomycetidae</taxon>
        <taxon>Eurotiales</taxon>
        <taxon>Aspergillaceae</taxon>
        <taxon>Aspergillus</taxon>
        <taxon>Aspergillus subgen. Circumdati</taxon>
    </lineage>
</organism>
<accession>A0AAJ8BUF5</accession>
<dbReference type="AlphaFoldDB" id="A0AAJ8BUF5"/>
<sequence>MATREELRVISWGDGEDKKSGTPEAPASILLWCMAQTERGGNITAMQWQARKAGNAVDVSNGLHLANACRLGSASIGARPGCIANEAAEVAAICMLPATLHATELGGGSARRLVGATMRVPAIIANHQMAQYLRARGKKHGDRETMNEVVSHHVTITIHRKGCPDCPIRV</sequence>
<gene>
    <name evidence="1" type="ORF">An03g02790</name>
</gene>